<accession>A0AA47NSP2</accession>
<evidence type="ECO:0000256" key="1">
    <source>
        <dbReference type="SAM" id="MobiDB-lite"/>
    </source>
</evidence>
<protein>
    <submittedName>
        <fullName evidence="2">Uncharacterized protein</fullName>
    </submittedName>
</protein>
<dbReference type="EMBL" id="JAOPHQ010005406">
    <property type="protein sequence ID" value="KAK0135798.1"/>
    <property type="molecule type" value="Genomic_DNA"/>
</dbReference>
<sequence length="149" mass="16375">MLLLVFKSLSGLAPSYKRTPLTPLLVLSDLQTSCCSRHPGQGLRQRVPITVKAFRYLFPIAAVVDGADFGTVTLGEDRQTRQGRFSLRLVEDVEVALTVVLVHHPRLLQQVVDDVATYRGTLQEEGGGGGGGGRRERRSEEKGVNSLRY</sequence>
<keyword evidence="3" id="KW-1185">Reference proteome</keyword>
<comment type="caution">
    <text evidence="2">The sequence shown here is derived from an EMBL/GenBank/DDBJ whole genome shotgun (WGS) entry which is preliminary data.</text>
</comment>
<reference evidence="2" key="1">
    <citation type="journal article" date="2023" name="Front. Mar. Sci.">
        <title>A new Merluccius polli reference genome to investigate the effects of global change in West African waters.</title>
        <authorList>
            <person name="Mateo J.L."/>
            <person name="Blanco-Fernandez C."/>
            <person name="Garcia-Vazquez E."/>
            <person name="Machado-Schiaffino G."/>
        </authorList>
    </citation>
    <scope>NUCLEOTIDE SEQUENCE</scope>
    <source>
        <strain evidence="2">C29</strain>
        <tissue evidence="2">Fin</tissue>
    </source>
</reference>
<proteinExistence type="predicted"/>
<feature type="compositionally biased region" description="Basic and acidic residues" evidence="1">
    <location>
        <begin position="133"/>
        <end position="143"/>
    </location>
</feature>
<feature type="region of interest" description="Disordered" evidence="1">
    <location>
        <begin position="122"/>
        <end position="149"/>
    </location>
</feature>
<name>A0AA47NSP2_MERPO</name>
<organism evidence="2 3">
    <name type="scientific">Merluccius polli</name>
    <name type="common">Benguela hake</name>
    <name type="synonym">Merluccius cadenati</name>
    <dbReference type="NCBI Taxonomy" id="89951"/>
    <lineage>
        <taxon>Eukaryota</taxon>
        <taxon>Metazoa</taxon>
        <taxon>Chordata</taxon>
        <taxon>Craniata</taxon>
        <taxon>Vertebrata</taxon>
        <taxon>Euteleostomi</taxon>
        <taxon>Actinopterygii</taxon>
        <taxon>Neopterygii</taxon>
        <taxon>Teleostei</taxon>
        <taxon>Neoteleostei</taxon>
        <taxon>Acanthomorphata</taxon>
        <taxon>Zeiogadaria</taxon>
        <taxon>Gadariae</taxon>
        <taxon>Gadiformes</taxon>
        <taxon>Gadoidei</taxon>
        <taxon>Merlucciidae</taxon>
        <taxon>Merluccius</taxon>
    </lineage>
</organism>
<dbReference type="Proteomes" id="UP001174136">
    <property type="component" value="Unassembled WGS sequence"/>
</dbReference>
<evidence type="ECO:0000313" key="2">
    <source>
        <dbReference type="EMBL" id="KAK0135798.1"/>
    </source>
</evidence>
<dbReference type="AlphaFoldDB" id="A0AA47NSP2"/>
<evidence type="ECO:0000313" key="3">
    <source>
        <dbReference type="Proteomes" id="UP001174136"/>
    </source>
</evidence>
<gene>
    <name evidence="2" type="ORF">N1851_028295</name>
</gene>